<dbReference type="Proteomes" id="UP000320390">
    <property type="component" value="Chromosome"/>
</dbReference>
<name>A0A518EZN9_9BACT</name>
<feature type="region of interest" description="Disordered" evidence="1">
    <location>
        <begin position="94"/>
        <end position="156"/>
    </location>
</feature>
<accession>A0A518EZN9</accession>
<evidence type="ECO:0000313" key="3">
    <source>
        <dbReference type="Proteomes" id="UP000320390"/>
    </source>
</evidence>
<sequence length="156" mass="17400">MPAPLEPGLYEQLIDAWLEERLSTASESRAEIQETRLDTAMAADRLAMHFGRLLERAILDLPEKQRRRRGVELTRALVEEARYAWKAPRENAVDPAWTAQLGESTSVSGAQKIRPSDTETSGGDVDTPSRSAHRTRTSGARETESFKRIFAARPGP</sequence>
<proteinExistence type="predicted"/>
<gene>
    <name evidence="2" type="ORF">Poly30_51110</name>
</gene>
<evidence type="ECO:0000313" key="2">
    <source>
        <dbReference type="EMBL" id="QDV09553.1"/>
    </source>
</evidence>
<evidence type="ECO:0000256" key="1">
    <source>
        <dbReference type="SAM" id="MobiDB-lite"/>
    </source>
</evidence>
<dbReference type="AlphaFoldDB" id="A0A518EZN9"/>
<organism evidence="2 3">
    <name type="scientific">Saltatorellus ferox</name>
    <dbReference type="NCBI Taxonomy" id="2528018"/>
    <lineage>
        <taxon>Bacteria</taxon>
        <taxon>Pseudomonadati</taxon>
        <taxon>Planctomycetota</taxon>
        <taxon>Planctomycetia</taxon>
        <taxon>Planctomycetia incertae sedis</taxon>
        <taxon>Saltatorellus</taxon>
    </lineage>
</organism>
<keyword evidence="3" id="KW-1185">Reference proteome</keyword>
<dbReference type="EMBL" id="CP036434">
    <property type="protein sequence ID" value="QDV09553.1"/>
    <property type="molecule type" value="Genomic_DNA"/>
</dbReference>
<protein>
    <submittedName>
        <fullName evidence="2">Uncharacterized protein</fullName>
    </submittedName>
</protein>
<reference evidence="2 3" key="1">
    <citation type="submission" date="2019-02" db="EMBL/GenBank/DDBJ databases">
        <title>Deep-cultivation of Planctomycetes and their phenomic and genomic characterization uncovers novel biology.</title>
        <authorList>
            <person name="Wiegand S."/>
            <person name="Jogler M."/>
            <person name="Boedeker C."/>
            <person name="Pinto D."/>
            <person name="Vollmers J."/>
            <person name="Rivas-Marin E."/>
            <person name="Kohn T."/>
            <person name="Peeters S.H."/>
            <person name="Heuer A."/>
            <person name="Rast P."/>
            <person name="Oberbeckmann S."/>
            <person name="Bunk B."/>
            <person name="Jeske O."/>
            <person name="Meyerdierks A."/>
            <person name="Storesund J.E."/>
            <person name="Kallscheuer N."/>
            <person name="Luecker S."/>
            <person name="Lage O.M."/>
            <person name="Pohl T."/>
            <person name="Merkel B.J."/>
            <person name="Hornburger P."/>
            <person name="Mueller R.-W."/>
            <person name="Bruemmer F."/>
            <person name="Labrenz M."/>
            <person name="Spormann A.M."/>
            <person name="Op den Camp H."/>
            <person name="Overmann J."/>
            <person name="Amann R."/>
            <person name="Jetten M.S.M."/>
            <person name="Mascher T."/>
            <person name="Medema M.H."/>
            <person name="Devos D.P."/>
            <person name="Kaster A.-K."/>
            <person name="Ovreas L."/>
            <person name="Rohde M."/>
            <person name="Galperin M.Y."/>
            <person name="Jogler C."/>
        </authorList>
    </citation>
    <scope>NUCLEOTIDE SEQUENCE [LARGE SCALE GENOMIC DNA]</scope>
    <source>
        <strain evidence="2 3">Poly30</strain>
    </source>
</reference>